<dbReference type="SUPFAM" id="SSF53448">
    <property type="entry name" value="Nucleotide-diphospho-sugar transferases"/>
    <property type="match status" value="1"/>
</dbReference>
<evidence type="ECO:0000313" key="2">
    <source>
        <dbReference type="Proteomes" id="UP000515679"/>
    </source>
</evidence>
<dbReference type="RefSeq" id="WP_182303037.1">
    <property type="nucleotide sequence ID" value="NZ_CP041969.1"/>
</dbReference>
<dbReference type="GO" id="GO:0008781">
    <property type="term" value="F:N-acylneuraminate cytidylyltransferase activity"/>
    <property type="evidence" value="ECO:0007669"/>
    <property type="project" value="TreeGrafter"/>
</dbReference>
<dbReference type="EMBL" id="CP041969">
    <property type="protein sequence ID" value="QMV41698.1"/>
    <property type="molecule type" value="Genomic_DNA"/>
</dbReference>
<proteinExistence type="predicted"/>
<evidence type="ECO:0000313" key="1">
    <source>
        <dbReference type="EMBL" id="QMV41698.1"/>
    </source>
</evidence>
<keyword evidence="1" id="KW-0548">Nucleotidyltransferase</keyword>
<protein>
    <submittedName>
        <fullName evidence="1">Acylneuraminate cytidylyltransferase family protein</fullName>
    </submittedName>
</protein>
<dbReference type="AlphaFoldDB" id="A0A7G5BXL4"/>
<name>A0A7G5BXL4_9BACL</name>
<dbReference type="InterPro" id="IPR003329">
    <property type="entry name" value="Cytidylyl_trans"/>
</dbReference>
<dbReference type="Proteomes" id="UP000515679">
    <property type="component" value="Chromosome"/>
</dbReference>
<dbReference type="Pfam" id="PF02348">
    <property type="entry name" value="CTP_transf_3"/>
    <property type="match status" value="1"/>
</dbReference>
<dbReference type="KEGG" id="cchl:FPL14_11265"/>
<dbReference type="PANTHER" id="PTHR21485">
    <property type="entry name" value="HAD SUPERFAMILY MEMBERS CMAS AND KDSC"/>
    <property type="match status" value="1"/>
</dbReference>
<dbReference type="InterPro" id="IPR050793">
    <property type="entry name" value="CMP-NeuNAc_synthase"/>
</dbReference>
<gene>
    <name evidence="1" type="ORF">FPL14_11265</name>
</gene>
<keyword evidence="2" id="KW-1185">Reference proteome</keyword>
<keyword evidence="1" id="KW-0808">Transferase</keyword>
<dbReference type="InterPro" id="IPR029044">
    <property type="entry name" value="Nucleotide-diphossugar_trans"/>
</dbReference>
<dbReference type="CDD" id="cd02513">
    <property type="entry name" value="CMP-NeuAc_Synthase"/>
    <property type="match status" value="1"/>
</dbReference>
<sequence>MKLCTICARGGSKGVKNKNVRHLAGQPLIAYSIQQAKQTGLFDYVAVSSDSQEILDIARQYGADLTIRRPNELATDTAAKLPVIRHCVSMVEQITGVIFDTIVDLDATSPLRISDDIIQAYQLLESSKASNVITGAPARRSPYFNLVELNDSGTVQLCKKLEKPVIRRQDAPKCYDMNASIYIWRRESLMEKEGLFQLDTRLYEMPEERSVDIDSELDFEIVDFLMRRRVGS</sequence>
<reference evidence="1 2" key="1">
    <citation type="submission" date="2019-07" db="EMBL/GenBank/DDBJ databases">
        <authorList>
            <person name="Kim J.K."/>
            <person name="Cheong H.-M."/>
            <person name="Choi Y."/>
            <person name="Hwang K.J."/>
            <person name="Lee S."/>
            <person name="Choi C."/>
        </authorList>
    </citation>
    <scope>NUCLEOTIDE SEQUENCE [LARGE SCALE GENOMIC DNA]</scope>
    <source>
        <strain evidence="1 2">KS 22</strain>
    </source>
</reference>
<dbReference type="Gene3D" id="3.90.550.10">
    <property type="entry name" value="Spore Coat Polysaccharide Biosynthesis Protein SpsA, Chain A"/>
    <property type="match status" value="1"/>
</dbReference>
<organism evidence="1 2">
    <name type="scientific">Cohnella cholangitidis</name>
    <dbReference type="NCBI Taxonomy" id="2598458"/>
    <lineage>
        <taxon>Bacteria</taxon>
        <taxon>Bacillati</taxon>
        <taxon>Bacillota</taxon>
        <taxon>Bacilli</taxon>
        <taxon>Bacillales</taxon>
        <taxon>Paenibacillaceae</taxon>
        <taxon>Cohnella</taxon>
    </lineage>
</organism>
<accession>A0A7G5BXL4</accession>
<dbReference type="PANTHER" id="PTHR21485:SF6">
    <property type="entry name" value="N-ACYLNEURAMINATE CYTIDYLYLTRANSFERASE-RELATED"/>
    <property type="match status" value="1"/>
</dbReference>